<proteinExistence type="predicted"/>
<dbReference type="WBParaSite" id="ACRNAN_Path_1059.g4054.t2">
    <property type="protein sequence ID" value="ACRNAN_Path_1059.g4054.t2"/>
    <property type="gene ID" value="ACRNAN_Path_1059.g4054"/>
</dbReference>
<sequence length="943" mass="103728">MTSSKDDPDPEMANGDVSPRSAPDNIPQVVINGEESHPQEESEDKKSIHKEKEEDGKIPDGLIHQNGKTQYAYDEDNDYFSEYGTENEHNLLPGGEFQSTFSINDLPNGVFSGEAIADHLPIPPDGGYGWVIVMAAFLCNFFVDGIANSFGAFMGSFEEVFKSTKATTSLIGSLLIGAYLLSGPIAGGLLNKYDARTVVIAGTILSSLCFIVSTFFSNIIIFYIVYSLLGGIGFGFIYLPAIVVVSQYFESKRALATGIAVAGSGFGTFVMPSVCTFCIEHLGWKPTIYILAGLLLICILCALIYKPLPVPEFNLEEKKQLEELQKQQTLFAKLSRMELGDSEINEETRPTSQNSIETEGYPKRASRTVSACTEREDGLPLLQNELAQREETDATSPTAPPSRNEPLSPILEGRQMAGQPERPISKSRTGSSQHYDRYPGGVAPRTRKQTITSITSELTSASRQNLNSQLMRVSARSYAQSLSRLSQAPQSIKAGDSMLSIALSGVDPKEFARPMSRRDIFLQGSIKNLKEFQEEGGNFKSYRESQISIPAAVVAQSLSSMSQAGGDIAELSSRMGGSRYSRIGGGADEEDLGFYVSMSQAGGDIAELSSRMGGSRYSRIGGGADEEDLGFYVEEDDSKCKWIPLSIRNALSEMIDLNLLKEPIMILLVLSNIMGMLGFYVPFVYIFELAKERNCSGSTLLSLIGITNTFGRIFFGWMADRRWVTALAINNFSLIFCGVLTAICPLCWNFTTLAIYSCLFGFIVSAYICLTSIVLSDLLGVERLTNSFGLLVLGRGIAALLGTPLAGMIYDFTTSYDICFIFAGVLIVIAGGLSCVIPFAHRYQRSLMKNEGDYEEPIKELDLQSDYEEPIKELDLQSGKLSVLTEENEDNLTEYQRTIQSIKQQRQLFSELEEARRKQMNEETVDEVNEEEHEEKSPNGHIA</sequence>
<feature type="transmembrane region" description="Helical" evidence="2">
    <location>
        <begin position="727"/>
        <end position="748"/>
    </location>
</feature>
<feature type="region of interest" description="Disordered" evidence="1">
    <location>
        <begin position="389"/>
        <end position="448"/>
    </location>
</feature>
<feature type="transmembrane region" description="Helical" evidence="2">
    <location>
        <begin position="257"/>
        <end position="282"/>
    </location>
</feature>
<dbReference type="Pfam" id="PF07690">
    <property type="entry name" value="MFS_1"/>
    <property type="match status" value="2"/>
</dbReference>
<keyword evidence="2" id="KW-1133">Transmembrane helix</keyword>
<feature type="transmembrane region" description="Helical" evidence="2">
    <location>
        <begin position="223"/>
        <end position="245"/>
    </location>
</feature>
<feature type="transmembrane region" description="Helical" evidence="2">
    <location>
        <begin position="754"/>
        <end position="776"/>
    </location>
</feature>
<feature type="transmembrane region" description="Helical" evidence="2">
    <location>
        <begin position="815"/>
        <end position="840"/>
    </location>
</feature>
<dbReference type="Gene3D" id="1.20.1250.20">
    <property type="entry name" value="MFS general substrate transporter like domains"/>
    <property type="match status" value="2"/>
</dbReference>
<keyword evidence="2" id="KW-0472">Membrane</keyword>
<keyword evidence="2" id="KW-0812">Transmembrane</keyword>
<dbReference type="InterPro" id="IPR050327">
    <property type="entry name" value="Proton-linked_MCT"/>
</dbReference>
<feature type="compositionally biased region" description="Acidic residues" evidence="1">
    <location>
        <begin position="923"/>
        <end position="933"/>
    </location>
</feature>
<reference evidence="4" key="1">
    <citation type="submission" date="2022-11" db="UniProtKB">
        <authorList>
            <consortium name="WormBaseParasite"/>
        </authorList>
    </citation>
    <scope>IDENTIFICATION</scope>
</reference>
<evidence type="ECO:0000256" key="2">
    <source>
        <dbReference type="SAM" id="Phobius"/>
    </source>
</evidence>
<dbReference type="GO" id="GO:0008028">
    <property type="term" value="F:monocarboxylic acid transmembrane transporter activity"/>
    <property type="evidence" value="ECO:0007669"/>
    <property type="project" value="TreeGrafter"/>
</dbReference>
<dbReference type="SUPFAM" id="SSF103473">
    <property type="entry name" value="MFS general substrate transporter"/>
    <property type="match status" value="1"/>
</dbReference>
<feature type="compositionally biased region" description="Basic and acidic residues" evidence="1">
    <location>
        <begin position="934"/>
        <end position="943"/>
    </location>
</feature>
<feature type="transmembrane region" description="Helical" evidence="2">
    <location>
        <begin position="197"/>
        <end position="217"/>
    </location>
</feature>
<name>A0A914BV08_9BILA</name>
<feature type="region of interest" description="Disordered" evidence="1">
    <location>
        <begin position="1"/>
        <end position="66"/>
    </location>
</feature>
<dbReference type="PANTHER" id="PTHR11360">
    <property type="entry name" value="MONOCARBOXYLATE TRANSPORTER"/>
    <property type="match status" value="1"/>
</dbReference>
<dbReference type="InterPro" id="IPR036259">
    <property type="entry name" value="MFS_trans_sf"/>
</dbReference>
<dbReference type="PANTHER" id="PTHR11360:SF286">
    <property type="entry name" value="GH22266P"/>
    <property type="match status" value="1"/>
</dbReference>
<feature type="transmembrane region" description="Helical" evidence="2">
    <location>
        <begin position="170"/>
        <end position="190"/>
    </location>
</feature>
<feature type="compositionally biased region" description="Basic and acidic residues" evidence="1">
    <location>
        <begin position="34"/>
        <end position="58"/>
    </location>
</feature>
<feature type="transmembrane region" description="Helical" evidence="2">
    <location>
        <begin position="664"/>
        <end position="687"/>
    </location>
</feature>
<dbReference type="AlphaFoldDB" id="A0A914BV08"/>
<feature type="transmembrane region" description="Helical" evidence="2">
    <location>
        <begin position="788"/>
        <end position="809"/>
    </location>
</feature>
<evidence type="ECO:0000256" key="1">
    <source>
        <dbReference type="SAM" id="MobiDB-lite"/>
    </source>
</evidence>
<feature type="transmembrane region" description="Helical" evidence="2">
    <location>
        <begin position="288"/>
        <end position="305"/>
    </location>
</feature>
<evidence type="ECO:0000313" key="4">
    <source>
        <dbReference type="WBParaSite" id="ACRNAN_Path_1059.g4054.t2"/>
    </source>
</evidence>
<dbReference type="InterPro" id="IPR011701">
    <property type="entry name" value="MFS"/>
</dbReference>
<accession>A0A914BV08</accession>
<feature type="region of interest" description="Disordered" evidence="1">
    <location>
        <begin position="913"/>
        <end position="943"/>
    </location>
</feature>
<feature type="transmembrane region" description="Helical" evidence="2">
    <location>
        <begin position="128"/>
        <end position="150"/>
    </location>
</feature>
<feature type="transmembrane region" description="Helical" evidence="2">
    <location>
        <begin position="699"/>
        <end position="715"/>
    </location>
</feature>
<evidence type="ECO:0000313" key="3">
    <source>
        <dbReference type="Proteomes" id="UP000887540"/>
    </source>
</evidence>
<protein>
    <submittedName>
        <fullName evidence="4">Major facilitator superfamily (MFS) profile domain-containing protein</fullName>
    </submittedName>
</protein>
<organism evidence="3 4">
    <name type="scientific">Acrobeloides nanus</name>
    <dbReference type="NCBI Taxonomy" id="290746"/>
    <lineage>
        <taxon>Eukaryota</taxon>
        <taxon>Metazoa</taxon>
        <taxon>Ecdysozoa</taxon>
        <taxon>Nematoda</taxon>
        <taxon>Chromadorea</taxon>
        <taxon>Rhabditida</taxon>
        <taxon>Tylenchina</taxon>
        <taxon>Cephalobomorpha</taxon>
        <taxon>Cephaloboidea</taxon>
        <taxon>Cephalobidae</taxon>
        <taxon>Acrobeloides</taxon>
    </lineage>
</organism>
<keyword evidence="3" id="KW-1185">Reference proteome</keyword>
<feature type="region of interest" description="Disordered" evidence="1">
    <location>
        <begin position="341"/>
        <end position="374"/>
    </location>
</feature>
<dbReference type="Proteomes" id="UP000887540">
    <property type="component" value="Unplaced"/>
</dbReference>